<feature type="compositionally biased region" description="Polar residues" evidence="1">
    <location>
        <begin position="106"/>
        <end position="121"/>
    </location>
</feature>
<feature type="region of interest" description="Disordered" evidence="1">
    <location>
        <begin position="82"/>
        <end position="133"/>
    </location>
</feature>
<evidence type="ECO:0000256" key="1">
    <source>
        <dbReference type="SAM" id="MobiDB-lite"/>
    </source>
</evidence>
<comment type="caution">
    <text evidence="2">The sequence shown here is derived from an EMBL/GenBank/DDBJ whole genome shotgun (WGS) entry which is preliminary data.</text>
</comment>
<evidence type="ECO:0000313" key="2">
    <source>
        <dbReference type="EMBL" id="KAJ7044573.1"/>
    </source>
</evidence>
<name>A0AAD6X9X1_9AGAR</name>
<sequence length="404" mass="43359">MSGTPKWKVGFDGVLKGFLPLPFHPFLRHPRMGNNESNDHRPLCSSDSKMSLQNISRLVHSDNSTKLHVEAPVFHPKLVRSDTTVAQAGSPPRSLLDDEQPLTKGDPNTSVDSSANSSFPLSESALPPSFDTSGDLTPAQLSHFFPLPPTTNDAHGSFAASNSASSASLHKTSRFSLNGKKEKQSLQETLDALWAPPKLVPVRISAPVSPISTNDEPLIDLSCEPMPTMPSLLSCSADTSFENKSSGSFPSANQSAEASGLNMKTNGDESAYGGQLVREETLTQLLASHPELDLGPLDNSVKEVHPDPTNSISHRNGTVSVLFAGADAIQFPPVTYADATDVRSFSSSSFSFTNQCEYRSPPNTPNSPPKCSKSPLRPQSKLISCSSPSPRTSITLPRTRATRR</sequence>
<keyword evidence="3" id="KW-1185">Reference proteome</keyword>
<feature type="compositionally biased region" description="Polar residues" evidence="1">
    <location>
        <begin position="381"/>
        <end position="396"/>
    </location>
</feature>
<accession>A0AAD6X9X1</accession>
<dbReference type="Proteomes" id="UP001218188">
    <property type="component" value="Unassembled WGS sequence"/>
</dbReference>
<dbReference type="AlphaFoldDB" id="A0AAD6X9X1"/>
<feature type="region of interest" description="Disordered" evidence="1">
    <location>
        <begin position="243"/>
        <end position="270"/>
    </location>
</feature>
<organism evidence="2 3">
    <name type="scientific">Mycena alexandri</name>
    <dbReference type="NCBI Taxonomy" id="1745969"/>
    <lineage>
        <taxon>Eukaryota</taxon>
        <taxon>Fungi</taxon>
        <taxon>Dikarya</taxon>
        <taxon>Basidiomycota</taxon>
        <taxon>Agaricomycotina</taxon>
        <taxon>Agaricomycetes</taxon>
        <taxon>Agaricomycetidae</taxon>
        <taxon>Agaricales</taxon>
        <taxon>Marasmiineae</taxon>
        <taxon>Mycenaceae</taxon>
        <taxon>Mycena</taxon>
    </lineage>
</organism>
<dbReference type="EMBL" id="JARJCM010000006">
    <property type="protein sequence ID" value="KAJ7044573.1"/>
    <property type="molecule type" value="Genomic_DNA"/>
</dbReference>
<protein>
    <submittedName>
        <fullName evidence="2">Uncharacterized protein</fullName>
    </submittedName>
</protein>
<reference evidence="2" key="1">
    <citation type="submission" date="2023-03" db="EMBL/GenBank/DDBJ databases">
        <title>Massive genome expansion in bonnet fungi (Mycena s.s.) driven by repeated elements and novel gene families across ecological guilds.</title>
        <authorList>
            <consortium name="Lawrence Berkeley National Laboratory"/>
            <person name="Harder C.B."/>
            <person name="Miyauchi S."/>
            <person name="Viragh M."/>
            <person name="Kuo A."/>
            <person name="Thoen E."/>
            <person name="Andreopoulos B."/>
            <person name="Lu D."/>
            <person name="Skrede I."/>
            <person name="Drula E."/>
            <person name="Henrissat B."/>
            <person name="Morin E."/>
            <person name="Kohler A."/>
            <person name="Barry K."/>
            <person name="LaButti K."/>
            <person name="Morin E."/>
            <person name="Salamov A."/>
            <person name="Lipzen A."/>
            <person name="Mereny Z."/>
            <person name="Hegedus B."/>
            <person name="Baldrian P."/>
            <person name="Stursova M."/>
            <person name="Weitz H."/>
            <person name="Taylor A."/>
            <person name="Grigoriev I.V."/>
            <person name="Nagy L.G."/>
            <person name="Martin F."/>
            <person name="Kauserud H."/>
        </authorList>
    </citation>
    <scope>NUCLEOTIDE SEQUENCE</scope>
    <source>
        <strain evidence="2">CBHHK200</strain>
    </source>
</reference>
<proteinExistence type="predicted"/>
<feature type="region of interest" description="Disordered" evidence="1">
    <location>
        <begin position="354"/>
        <end position="404"/>
    </location>
</feature>
<gene>
    <name evidence="2" type="ORF">C8F04DRAFT_590796</name>
</gene>
<feature type="compositionally biased region" description="Polar residues" evidence="1">
    <location>
        <begin position="243"/>
        <end position="265"/>
    </location>
</feature>
<evidence type="ECO:0000313" key="3">
    <source>
        <dbReference type="Proteomes" id="UP001218188"/>
    </source>
</evidence>